<dbReference type="Gene3D" id="1.10.287.470">
    <property type="entry name" value="Helix hairpin bin"/>
    <property type="match status" value="1"/>
</dbReference>
<dbReference type="Gene3D" id="2.40.50.100">
    <property type="match status" value="1"/>
</dbReference>
<dbReference type="AlphaFoldDB" id="A0A6J6Q7Q8"/>
<gene>
    <name evidence="5" type="ORF">UFOPK2423_01377</name>
</gene>
<evidence type="ECO:0000256" key="1">
    <source>
        <dbReference type="ARBA" id="ARBA00004196"/>
    </source>
</evidence>
<organism evidence="5">
    <name type="scientific">freshwater metagenome</name>
    <dbReference type="NCBI Taxonomy" id="449393"/>
    <lineage>
        <taxon>unclassified sequences</taxon>
        <taxon>metagenomes</taxon>
        <taxon>ecological metagenomes</taxon>
    </lineage>
</organism>
<dbReference type="PANTHER" id="PTHR32347">
    <property type="entry name" value="EFFLUX SYSTEM COMPONENT YKNX-RELATED"/>
    <property type="match status" value="1"/>
</dbReference>
<proteinExistence type="predicted"/>
<feature type="domain" description="YknX-like beta-barrel" evidence="4">
    <location>
        <begin position="409"/>
        <end position="484"/>
    </location>
</feature>
<feature type="domain" description="Multidrug resistance protein MdtA-like barrel-sandwich hybrid" evidence="3">
    <location>
        <begin position="67"/>
        <end position="391"/>
    </location>
</feature>
<dbReference type="Pfam" id="PF25917">
    <property type="entry name" value="BSH_RND"/>
    <property type="match status" value="1"/>
</dbReference>
<dbReference type="EMBL" id="CAEZXN010000041">
    <property type="protein sequence ID" value="CAB4704838.1"/>
    <property type="molecule type" value="Genomic_DNA"/>
</dbReference>
<dbReference type="Pfam" id="PF25990">
    <property type="entry name" value="Beta-barrel_YknX"/>
    <property type="match status" value="1"/>
</dbReference>
<dbReference type="InterPro" id="IPR050465">
    <property type="entry name" value="UPF0194_transport"/>
</dbReference>
<dbReference type="SUPFAM" id="SSF111369">
    <property type="entry name" value="HlyD-like secretion proteins"/>
    <property type="match status" value="2"/>
</dbReference>
<dbReference type="InterPro" id="IPR058636">
    <property type="entry name" value="Beta-barrel_YknX"/>
</dbReference>
<dbReference type="InterPro" id="IPR058625">
    <property type="entry name" value="MdtA-like_BSH"/>
</dbReference>
<protein>
    <submittedName>
        <fullName evidence="5">Unannotated protein</fullName>
    </submittedName>
</protein>
<accession>A0A6J6Q7Q8</accession>
<name>A0A6J6Q7Q8_9ZZZZ</name>
<dbReference type="Gene3D" id="2.40.420.20">
    <property type="match status" value="1"/>
</dbReference>
<sequence>MTQGKIRVLLVNLLLIAIVAAAGTWGWKSLHPSAVVESAPQTTTVSTGAITASVSASGKVVSPGDIAVAPTVSGTLIAVNVAVGQHVTQGQVLAQVDPASQKQALEQAINGQTSAKNALFNAQTALDKLKKVKTADEIKQAELQLASQKASVDTAQQTLDDQTVLLAANVATYQASVDAAKKSLDDTTANQADAAVGYQNSVDASKTSLDASQTTFDNYSRIFSGLTLEFCNSLSVTSSNCSTYLSNYNSLQSAKNSYNNALLSQKTSLKKDAQTLAGLQVAYQNAQTSQTTNLKKDAISLANYKKAVVTAKAAFDLYVTTQAIANAPATQADLDAAQRAIDAAAAGIKSAQASYDTAARNLAGTTVKAPVEGDVASISATVGQNAPTATNKTGGVVSGFIVLTNVSALRVQASFSEADASKIVAGQSTSYSFEAMPTVTASGLVARVDILPTTTNNVVTYTVDMDITGGVPGLKPGMTTTATITTGNVPNALRVTAQAVTTRGTSSTVRIAKTVNGKQTFTATPVVVGLKGDSFVEIQSGVKEGDVVALNAAAQSTISSNGFARGGVPAGIGVGGVSVGVGGGGAGGGGGGGGRNG</sequence>
<evidence type="ECO:0000313" key="5">
    <source>
        <dbReference type="EMBL" id="CAB4704838.1"/>
    </source>
</evidence>
<evidence type="ECO:0000259" key="3">
    <source>
        <dbReference type="Pfam" id="PF25917"/>
    </source>
</evidence>
<comment type="subcellular location">
    <subcellularLocation>
        <location evidence="1">Cell envelope</location>
    </subcellularLocation>
</comment>
<evidence type="ECO:0000259" key="4">
    <source>
        <dbReference type="Pfam" id="PF25990"/>
    </source>
</evidence>
<dbReference type="Gene3D" id="2.40.30.170">
    <property type="match status" value="1"/>
</dbReference>
<reference evidence="5" key="1">
    <citation type="submission" date="2020-05" db="EMBL/GenBank/DDBJ databases">
        <authorList>
            <person name="Chiriac C."/>
            <person name="Salcher M."/>
            <person name="Ghai R."/>
            <person name="Kavagutti S V."/>
        </authorList>
    </citation>
    <scope>NUCLEOTIDE SEQUENCE</scope>
</reference>
<evidence type="ECO:0000256" key="2">
    <source>
        <dbReference type="ARBA" id="ARBA00023054"/>
    </source>
</evidence>
<keyword evidence="2" id="KW-0175">Coiled coil</keyword>
<dbReference type="GO" id="GO:0030313">
    <property type="term" value="C:cell envelope"/>
    <property type="evidence" value="ECO:0007669"/>
    <property type="project" value="UniProtKB-SubCell"/>
</dbReference>